<sequence>MTTVCIRRHHQLPPARIRSDVEWVLAGSGSVSSGSARSRGQLIAAQRLDPRATLSPKGDNSSVAPVKKGNPWTDRKEVVASGVGAQQLAPIDPEKSQDEQRPRFGVSSWTSDLDASQNGISSSQGTFRPLYLRFQSPPDIDNLNNDSVEKGSFSLLPNRLSESTVSSRGSQGVGREKLSQTWPPPSSGCHSPQIPNTSSKRGRRILEPLNTTSPHDGSPHRGVSPARRVSPAHRGTSPTPSAILPMPRGMSPLPVGVNSGVRHKIPPLSPRKKKDWVADSGFGITANGKNDRVVDSTSVKKNRRRKHSTNKGKEIVAIQHNSSPPDEDQAKL</sequence>
<evidence type="ECO:0000256" key="1">
    <source>
        <dbReference type="SAM" id="MobiDB-lite"/>
    </source>
</evidence>
<feature type="compositionally biased region" description="Basic residues" evidence="1">
    <location>
        <begin position="300"/>
        <end position="310"/>
    </location>
</feature>
<proteinExistence type="predicted"/>
<feature type="compositionally biased region" description="Polar residues" evidence="1">
    <location>
        <begin position="188"/>
        <end position="199"/>
    </location>
</feature>
<name>A0A067RTW8_ZOONE</name>
<dbReference type="InParanoid" id="A0A067RTW8"/>
<dbReference type="EMBL" id="KK852467">
    <property type="protein sequence ID" value="KDR23289.1"/>
    <property type="molecule type" value="Genomic_DNA"/>
</dbReference>
<accession>A0A067RTW8</accession>
<feature type="region of interest" description="Disordered" evidence="1">
    <location>
        <begin position="159"/>
        <end position="249"/>
    </location>
</feature>
<gene>
    <name evidence="2" type="ORF">L798_15533</name>
</gene>
<keyword evidence="3" id="KW-1185">Reference proteome</keyword>
<reference evidence="2 3" key="1">
    <citation type="journal article" date="2014" name="Nat. Commun.">
        <title>Molecular traces of alternative social organization in a termite genome.</title>
        <authorList>
            <person name="Terrapon N."/>
            <person name="Li C."/>
            <person name="Robertson H.M."/>
            <person name="Ji L."/>
            <person name="Meng X."/>
            <person name="Booth W."/>
            <person name="Chen Z."/>
            <person name="Childers C.P."/>
            <person name="Glastad K.M."/>
            <person name="Gokhale K."/>
            <person name="Gowin J."/>
            <person name="Gronenberg W."/>
            <person name="Hermansen R.A."/>
            <person name="Hu H."/>
            <person name="Hunt B.G."/>
            <person name="Huylmans A.K."/>
            <person name="Khalil S.M."/>
            <person name="Mitchell R.D."/>
            <person name="Munoz-Torres M.C."/>
            <person name="Mustard J.A."/>
            <person name="Pan H."/>
            <person name="Reese J.T."/>
            <person name="Scharf M.E."/>
            <person name="Sun F."/>
            <person name="Vogel H."/>
            <person name="Xiao J."/>
            <person name="Yang W."/>
            <person name="Yang Z."/>
            <person name="Yang Z."/>
            <person name="Zhou J."/>
            <person name="Zhu J."/>
            <person name="Brent C.S."/>
            <person name="Elsik C.G."/>
            <person name="Goodisman M.A."/>
            <person name="Liberles D.A."/>
            <person name="Roe R.M."/>
            <person name="Vargo E.L."/>
            <person name="Vilcinskas A."/>
            <person name="Wang J."/>
            <person name="Bornberg-Bauer E."/>
            <person name="Korb J."/>
            <person name="Zhang G."/>
            <person name="Liebig J."/>
        </authorList>
    </citation>
    <scope>NUCLEOTIDE SEQUENCE [LARGE SCALE GENOMIC DNA]</scope>
    <source>
        <tissue evidence="2">Whole organism</tissue>
    </source>
</reference>
<evidence type="ECO:0000313" key="3">
    <source>
        <dbReference type="Proteomes" id="UP000027135"/>
    </source>
</evidence>
<feature type="compositionally biased region" description="Basic and acidic residues" evidence="1">
    <location>
        <begin position="92"/>
        <end position="102"/>
    </location>
</feature>
<dbReference type="Proteomes" id="UP000027135">
    <property type="component" value="Unassembled WGS sequence"/>
</dbReference>
<protein>
    <submittedName>
        <fullName evidence="2">Uncharacterized protein</fullName>
    </submittedName>
</protein>
<dbReference type="AlphaFoldDB" id="A0A067RTW8"/>
<feature type="region of interest" description="Disordered" evidence="1">
    <location>
        <begin position="287"/>
        <end position="332"/>
    </location>
</feature>
<feature type="compositionally biased region" description="Polar residues" evidence="1">
    <location>
        <begin position="107"/>
        <end position="124"/>
    </location>
</feature>
<feature type="region of interest" description="Disordered" evidence="1">
    <location>
        <begin position="45"/>
        <end position="124"/>
    </location>
</feature>
<organism evidence="2 3">
    <name type="scientific">Zootermopsis nevadensis</name>
    <name type="common">Dampwood termite</name>
    <dbReference type="NCBI Taxonomy" id="136037"/>
    <lineage>
        <taxon>Eukaryota</taxon>
        <taxon>Metazoa</taxon>
        <taxon>Ecdysozoa</taxon>
        <taxon>Arthropoda</taxon>
        <taxon>Hexapoda</taxon>
        <taxon>Insecta</taxon>
        <taxon>Pterygota</taxon>
        <taxon>Neoptera</taxon>
        <taxon>Polyneoptera</taxon>
        <taxon>Dictyoptera</taxon>
        <taxon>Blattodea</taxon>
        <taxon>Blattoidea</taxon>
        <taxon>Termitoidae</taxon>
        <taxon>Termopsidae</taxon>
        <taxon>Zootermopsis</taxon>
    </lineage>
</organism>
<evidence type="ECO:0000313" key="2">
    <source>
        <dbReference type="EMBL" id="KDR23289.1"/>
    </source>
</evidence>
<feature type="compositionally biased region" description="Polar residues" evidence="1">
    <location>
        <begin position="160"/>
        <end position="170"/>
    </location>
</feature>